<name>T1KCN8_TETUR</name>
<keyword evidence="3" id="KW-1015">Disulfide bond</keyword>
<evidence type="ECO:0000256" key="6">
    <source>
        <dbReference type="SAM" id="SignalP"/>
    </source>
</evidence>
<keyword evidence="5" id="KW-1133">Transmembrane helix</keyword>
<reference evidence="9" key="1">
    <citation type="submission" date="2011-08" db="EMBL/GenBank/DDBJ databases">
        <authorList>
            <person name="Rombauts S."/>
        </authorList>
    </citation>
    <scope>NUCLEOTIDE SEQUENCE</scope>
    <source>
        <strain evidence="9">London</strain>
    </source>
</reference>
<dbReference type="Pfam" id="PF08205">
    <property type="entry name" value="C2-set_2"/>
    <property type="match status" value="2"/>
</dbReference>
<dbReference type="SUPFAM" id="SSF48726">
    <property type="entry name" value="Immunoglobulin"/>
    <property type="match status" value="5"/>
</dbReference>
<comment type="subcellular location">
    <subcellularLocation>
        <location evidence="1">Membrane</location>
        <topology evidence="1">Single-pass membrane protein</topology>
    </subcellularLocation>
</comment>
<keyword evidence="9" id="KW-1185">Reference proteome</keyword>
<feature type="domain" description="Ig-like" evidence="7">
    <location>
        <begin position="147"/>
        <end position="246"/>
    </location>
</feature>
<reference evidence="8" key="2">
    <citation type="submission" date="2015-06" db="UniProtKB">
        <authorList>
            <consortium name="EnsemblMetazoa"/>
        </authorList>
    </citation>
    <scope>IDENTIFICATION</scope>
</reference>
<keyword evidence="2 5" id="KW-0472">Membrane</keyword>
<dbReference type="PANTHER" id="PTHR23278:SF19">
    <property type="entry name" value="OBSCURIN"/>
    <property type="match status" value="1"/>
</dbReference>
<dbReference type="InterPro" id="IPR013783">
    <property type="entry name" value="Ig-like_fold"/>
</dbReference>
<feature type="transmembrane region" description="Helical" evidence="5">
    <location>
        <begin position="664"/>
        <end position="685"/>
    </location>
</feature>
<dbReference type="eggNOG" id="KOG3515">
    <property type="taxonomic scope" value="Eukaryota"/>
</dbReference>
<dbReference type="SMART" id="SM00408">
    <property type="entry name" value="IGc2"/>
    <property type="match status" value="3"/>
</dbReference>
<dbReference type="InterPro" id="IPR013162">
    <property type="entry name" value="CD80_C2-set"/>
</dbReference>
<feature type="domain" description="Ig-like" evidence="7">
    <location>
        <begin position="37"/>
        <end position="130"/>
    </location>
</feature>
<dbReference type="InterPro" id="IPR036179">
    <property type="entry name" value="Ig-like_dom_sf"/>
</dbReference>
<dbReference type="InterPro" id="IPR003599">
    <property type="entry name" value="Ig_sub"/>
</dbReference>
<dbReference type="PROSITE" id="PS50835">
    <property type="entry name" value="IG_LIKE"/>
    <property type="match status" value="5"/>
</dbReference>
<evidence type="ECO:0000256" key="1">
    <source>
        <dbReference type="ARBA" id="ARBA00004167"/>
    </source>
</evidence>
<feature type="signal peptide" evidence="6">
    <location>
        <begin position="1"/>
        <end position="21"/>
    </location>
</feature>
<dbReference type="InterPro" id="IPR003598">
    <property type="entry name" value="Ig_sub2"/>
</dbReference>
<dbReference type="Pfam" id="PF13927">
    <property type="entry name" value="Ig_3"/>
    <property type="match status" value="1"/>
</dbReference>
<feature type="domain" description="Ig-like" evidence="7">
    <location>
        <begin position="448"/>
        <end position="529"/>
    </location>
</feature>
<dbReference type="Proteomes" id="UP000015104">
    <property type="component" value="Unassembled WGS sequence"/>
</dbReference>
<dbReference type="HOGENOM" id="CLU_005939_1_0_1"/>
<dbReference type="EnsemblMetazoa" id="tetur08g08289.1">
    <property type="protein sequence ID" value="tetur08g08289.1"/>
    <property type="gene ID" value="tetur08g08289"/>
</dbReference>
<evidence type="ECO:0000313" key="8">
    <source>
        <dbReference type="EnsemblMetazoa" id="tetur08g08289.1"/>
    </source>
</evidence>
<evidence type="ECO:0000256" key="5">
    <source>
        <dbReference type="SAM" id="Phobius"/>
    </source>
</evidence>
<feature type="domain" description="Ig-like" evidence="7">
    <location>
        <begin position="253"/>
        <end position="345"/>
    </location>
</feature>
<dbReference type="EMBL" id="CAEY01001941">
    <property type="status" value="NOT_ANNOTATED_CDS"/>
    <property type="molecule type" value="Genomic_DNA"/>
</dbReference>
<feature type="region of interest" description="Disordered" evidence="4">
    <location>
        <begin position="695"/>
        <end position="719"/>
    </location>
</feature>
<evidence type="ECO:0000313" key="9">
    <source>
        <dbReference type="Proteomes" id="UP000015104"/>
    </source>
</evidence>
<feature type="compositionally biased region" description="Polar residues" evidence="4">
    <location>
        <begin position="703"/>
        <end position="718"/>
    </location>
</feature>
<feature type="domain" description="Ig-like" evidence="7">
    <location>
        <begin position="352"/>
        <end position="443"/>
    </location>
</feature>
<evidence type="ECO:0000256" key="3">
    <source>
        <dbReference type="ARBA" id="ARBA00023157"/>
    </source>
</evidence>
<dbReference type="InterPro" id="IPR007110">
    <property type="entry name" value="Ig-like_dom"/>
</dbReference>
<sequence>MLMFTVLHLLLLSSDLITCSSDVLLEITVPVNGAAQIPCNVTLYGKDEVLLILWYQNANATGPPLYSLDFRESRPQHFLSTQFKNRMSLGTTFEPPYLLINPVNPSDDGYFSCRADFKWSRTKTQTIKLNVIVPPKGMFIRDRWDQPVYAIAGPYPQDSSMQLTCIAENGKPPPKILWYLNDTLVDESFEITDSSSSSLSSNVTSTLFVTNRLSIDKLDRSYYQSVLTCQAINNYHPSVPVSTSIRLDMYLKPLDVIITPVKEPLIAGKKVEIVCSTYGSKPPAKVNWLLRSRELKRTRLIHSPDGNSSTSTLIFTPSADDDGSILICQAQNPNIKNHFMEDKLPLKVLYKPKLSLDIVGDQKYAIQGSIVIIDCSVDANPPVKSIDWYFNDNRLIPDEPKGIRLENNSLLIMNPKPEQNEGNYRCGSSNFLGSAFSNYLFLSVFYAPVCRENDLKKNYEVRLGEAVEIKCLVDASSKTNLTFTWSASTSTNENRKLLTNYTSHSDTSYLYYRPTKVYDFGFIYCSAKNIVGHQLEPCIFTIKPVRDTPQTPKDCSLVNDTYHSILVTCSNDPSVSTPLPEVYCLEVYDIQTGSLVLFMEDRLPRFKVSLAGLKDISEHSLTIYAKNSFTRSASVNITLKGETQLLLNQVANSSHSDELIEEPFPYIACLVVLSGLIILILLVWLKLKGWKAGESEDKKSDIDSNMAQSETISTTTPDDCQMKDVSIKEAKRLAIINLKEQSKSSAPDIIELNCDSLVVNHNERQEKKPSLDDISEFILAQNESYPVHLILSEVSQKILTKTFHFRVKGWNLG</sequence>
<keyword evidence="6" id="KW-0732">Signal</keyword>
<dbReference type="SMART" id="SM00409">
    <property type="entry name" value="IG"/>
    <property type="match status" value="5"/>
</dbReference>
<feature type="chain" id="PRO_5004581248" description="Ig-like domain-containing protein" evidence="6">
    <location>
        <begin position="22"/>
        <end position="813"/>
    </location>
</feature>
<dbReference type="GO" id="GO:0016020">
    <property type="term" value="C:membrane"/>
    <property type="evidence" value="ECO:0007669"/>
    <property type="project" value="UniProtKB-SubCell"/>
</dbReference>
<dbReference type="STRING" id="32264.T1KCN8"/>
<organism evidence="8 9">
    <name type="scientific">Tetranychus urticae</name>
    <name type="common">Two-spotted spider mite</name>
    <dbReference type="NCBI Taxonomy" id="32264"/>
    <lineage>
        <taxon>Eukaryota</taxon>
        <taxon>Metazoa</taxon>
        <taxon>Ecdysozoa</taxon>
        <taxon>Arthropoda</taxon>
        <taxon>Chelicerata</taxon>
        <taxon>Arachnida</taxon>
        <taxon>Acari</taxon>
        <taxon>Acariformes</taxon>
        <taxon>Trombidiformes</taxon>
        <taxon>Prostigmata</taxon>
        <taxon>Eleutherengona</taxon>
        <taxon>Raphignathae</taxon>
        <taxon>Tetranychoidea</taxon>
        <taxon>Tetranychidae</taxon>
        <taxon>Tetranychus</taxon>
    </lineage>
</organism>
<evidence type="ECO:0000256" key="4">
    <source>
        <dbReference type="SAM" id="MobiDB-lite"/>
    </source>
</evidence>
<evidence type="ECO:0000256" key="2">
    <source>
        <dbReference type="ARBA" id="ARBA00023136"/>
    </source>
</evidence>
<keyword evidence="5" id="KW-0812">Transmembrane</keyword>
<dbReference type="AlphaFoldDB" id="T1KCN8"/>
<evidence type="ECO:0000259" key="7">
    <source>
        <dbReference type="PROSITE" id="PS50835"/>
    </source>
</evidence>
<proteinExistence type="predicted"/>
<protein>
    <recommendedName>
        <fullName evidence="7">Ig-like domain-containing protein</fullName>
    </recommendedName>
</protein>
<dbReference type="Gene3D" id="2.60.40.10">
    <property type="entry name" value="Immunoglobulins"/>
    <property type="match status" value="5"/>
</dbReference>
<accession>T1KCN8</accession>
<dbReference type="PANTHER" id="PTHR23278">
    <property type="entry name" value="SIDESTEP PROTEIN"/>
    <property type="match status" value="1"/>
</dbReference>